<organism evidence="2 3">
    <name type="scientific">Acinetobacter lanii</name>
    <dbReference type="NCBI Taxonomy" id="2715163"/>
    <lineage>
        <taxon>Bacteria</taxon>
        <taxon>Pseudomonadati</taxon>
        <taxon>Pseudomonadota</taxon>
        <taxon>Gammaproteobacteria</taxon>
        <taxon>Moraxellales</taxon>
        <taxon>Moraxellaceae</taxon>
        <taxon>Acinetobacter</taxon>
    </lineage>
</organism>
<dbReference type="AlphaFoldDB" id="A0A6G8S2H2"/>
<dbReference type="SUPFAM" id="SSF55166">
    <property type="entry name" value="Hedgehog/DD-peptidase"/>
    <property type="match status" value="1"/>
</dbReference>
<evidence type="ECO:0000313" key="2">
    <source>
        <dbReference type="EMBL" id="QIO08173.1"/>
    </source>
</evidence>
<proteinExistence type="predicted"/>
<dbReference type="PROSITE" id="PS51257">
    <property type="entry name" value="PROKAR_LIPOPROTEIN"/>
    <property type="match status" value="1"/>
</dbReference>
<dbReference type="Gene3D" id="3.30.1380.10">
    <property type="match status" value="1"/>
</dbReference>
<dbReference type="InterPro" id="IPR009045">
    <property type="entry name" value="Zn_M74/Hedgehog-like"/>
</dbReference>
<dbReference type="InterPro" id="IPR013230">
    <property type="entry name" value="Peptidase_M15A_C"/>
</dbReference>
<evidence type="ECO:0000259" key="1">
    <source>
        <dbReference type="Pfam" id="PF08291"/>
    </source>
</evidence>
<feature type="domain" description="Peptidase M15A C-terminal" evidence="1">
    <location>
        <begin position="125"/>
        <end position="163"/>
    </location>
</feature>
<accession>A0A6G8S2H2</accession>
<protein>
    <recommendedName>
        <fullName evidence="1">Peptidase M15A C-terminal domain-containing protein</fullName>
    </recommendedName>
</protein>
<keyword evidence="3" id="KW-1185">Reference proteome</keyword>
<sequence length="224" mass="25420">MKKFTPVLAIGLISALTGCDSKQSISESAAVSETTQTQSETLEYRDAFDAWKQSQNPQTLLAYEDYFKAHFKQPPSLYVLTVNTHPFEQDCEQYRFALPPKQMWHNLLPALQLVEQLQQQGIFAEYKIVSVYRSPEANHCARGAKASKHLNNYAVDFKPLDESLQPYADDAAMDQKLCAFLHKHGQKLHLGLGLYGKQRYHIDRQGYRTWGVGYGSATSPCLKK</sequence>
<evidence type="ECO:0000313" key="3">
    <source>
        <dbReference type="Proteomes" id="UP000501939"/>
    </source>
</evidence>
<dbReference type="Pfam" id="PF08291">
    <property type="entry name" value="Peptidase_M15_3"/>
    <property type="match status" value="1"/>
</dbReference>
<dbReference type="RefSeq" id="WP_166322669.1">
    <property type="nucleotide sequence ID" value="NZ_CP049916.1"/>
</dbReference>
<reference evidence="2 3" key="1">
    <citation type="submission" date="2020-03" db="EMBL/GenBank/DDBJ databases">
        <authorList>
            <person name="Zhu W."/>
        </authorList>
    </citation>
    <scope>NUCLEOTIDE SEQUENCE [LARGE SCALE GENOMIC DNA]</scope>
    <source>
        <strain evidence="2 3">185</strain>
    </source>
</reference>
<dbReference type="KEGG" id="alj:G8D99_03450"/>
<gene>
    <name evidence="2" type="ORF">G8D99_03450</name>
</gene>
<name>A0A6G8S2H2_9GAMM</name>
<dbReference type="Proteomes" id="UP000501939">
    <property type="component" value="Chromosome"/>
</dbReference>
<dbReference type="EMBL" id="CP049916">
    <property type="protein sequence ID" value="QIO08173.1"/>
    <property type="molecule type" value="Genomic_DNA"/>
</dbReference>